<organism evidence="12 13">
    <name type="scientific">Asbolus verrucosus</name>
    <name type="common">Desert ironclad beetle</name>
    <dbReference type="NCBI Taxonomy" id="1661398"/>
    <lineage>
        <taxon>Eukaryota</taxon>
        <taxon>Metazoa</taxon>
        <taxon>Ecdysozoa</taxon>
        <taxon>Arthropoda</taxon>
        <taxon>Hexapoda</taxon>
        <taxon>Insecta</taxon>
        <taxon>Pterygota</taxon>
        <taxon>Neoptera</taxon>
        <taxon>Endopterygota</taxon>
        <taxon>Coleoptera</taxon>
        <taxon>Polyphaga</taxon>
        <taxon>Cucujiformia</taxon>
        <taxon>Tenebrionidae</taxon>
        <taxon>Pimeliinae</taxon>
        <taxon>Asbolus</taxon>
    </lineage>
</organism>
<comment type="similarity">
    <text evidence="8">Belongs to the major facilitator superfamily. Sugar transporter (TC 2.A.1.1) family.</text>
</comment>
<evidence type="ECO:0000313" key="13">
    <source>
        <dbReference type="Proteomes" id="UP000292052"/>
    </source>
</evidence>
<dbReference type="InterPro" id="IPR036259">
    <property type="entry name" value="MFS_trans_sf"/>
</dbReference>
<feature type="transmembrane region" description="Helical" evidence="9">
    <location>
        <begin position="177"/>
        <end position="198"/>
    </location>
</feature>
<gene>
    <name evidence="12" type="ORF">BDFB_008091</name>
</gene>
<dbReference type="PRINTS" id="PR00171">
    <property type="entry name" value="SUGRTRNSPORT"/>
</dbReference>
<keyword evidence="7" id="KW-0325">Glycoprotein</keyword>
<dbReference type="Proteomes" id="UP000292052">
    <property type="component" value="Unassembled WGS sequence"/>
</dbReference>
<dbReference type="GO" id="GO:0005353">
    <property type="term" value="F:fructose transmembrane transporter activity"/>
    <property type="evidence" value="ECO:0007669"/>
    <property type="project" value="UniProtKB-ARBA"/>
</dbReference>
<feature type="transmembrane region" description="Helical" evidence="9">
    <location>
        <begin position="331"/>
        <end position="352"/>
    </location>
</feature>
<evidence type="ECO:0000256" key="6">
    <source>
        <dbReference type="ARBA" id="ARBA00023136"/>
    </source>
</evidence>
<evidence type="ECO:0000256" key="9">
    <source>
        <dbReference type="SAM" id="Phobius"/>
    </source>
</evidence>
<evidence type="ECO:0000256" key="10">
    <source>
        <dbReference type="SAM" id="SignalP"/>
    </source>
</evidence>
<dbReference type="InterPro" id="IPR003663">
    <property type="entry name" value="Sugar/inositol_transpt"/>
</dbReference>
<keyword evidence="4 9" id="KW-0812">Transmembrane</keyword>
<evidence type="ECO:0000256" key="4">
    <source>
        <dbReference type="ARBA" id="ARBA00022692"/>
    </source>
</evidence>
<dbReference type="NCBIfam" id="TIGR00879">
    <property type="entry name" value="SP"/>
    <property type="match status" value="1"/>
</dbReference>
<keyword evidence="10" id="KW-0732">Signal</keyword>
<feature type="transmembrane region" description="Helical" evidence="9">
    <location>
        <begin position="302"/>
        <end position="325"/>
    </location>
</feature>
<dbReference type="PROSITE" id="PS50850">
    <property type="entry name" value="MFS"/>
    <property type="match status" value="1"/>
</dbReference>
<dbReference type="PROSITE" id="PS00217">
    <property type="entry name" value="SUGAR_TRANSPORT_2"/>
    <property type="match status" value="1"/>
</dbReference>
<comment type="subcellular location">
    <subcellularLocation>
        <location evidence="1">Cell membrane</location>
        <topology evidence="1">Multi-pass membrane protein</topology>
    </subcellularLocation>
</comment>
<keyword evidence="3" id="KW-1003">Cell membrane</keyword>
<sequence>MSGKLAFVVFSATLGSAFQHGFHTGFVNIPDNMFLEWYDDIHKNRKTDSKLDIATIWSATLSAFGIGGFVGGLFVALLASSLGRKKALLCTNVFVFLGVAVMCLAPFSRSYEIFIVGRFLIGIGVGLNSGLCPIYLIEISQDHNRGAAGSSYNLMVSFGIFMSQILGLPSVLGSPSLWTVAIGVAALPSILQVILLVFCPESPKFLYIDQEDEDEAEESLSSLRCTWDIDNELDELREETNILTEAQDVTFCRLFNDQTIRSPLIICTVAMLGHQLCGSNAIFLYSCSIMDSLNFTERTQHYVTIGLGFTNFVITLASLILVEYLGRKSLILISFAGMTFTTLCLTISLVLLEKNEDLRASMAYAALVFLFLFIILFALGAGSIPWFLTPELHNHNARPMATAVVVTVGWLTNFIFSMTGIILY</sequence>
<evidence type="ECO:0000256" key="1">
    <source>
        <dbReference type="ARBA" id="ARBA00004651"/>
    </source>
</evidence>
<feature type="transmembrane region" description="Helical" evidence="9">
    <location>
        <begin position="400"/>
        <end position="423"/>
    </location>
</feature>
<feature type="transmembrane region" description="Helical" evidence="9">
    <location>
        <begin position="149"/>
        <end position="171"/>
    </location>
</feature>
<keyword evidence="5 9" id="KW-1133">Transmembrane helix</keyword>
<keyword evidence="13" id="KW-1185">Reference proteome</keyword>
<dbReference type="FunFam" id="1.20.1250.20:FF:001511">
    <property type="entry name" value="Solute carrier family 2, facilitated glucose transporter member 5"/>
    <property type="match status" value="1"/>
</dbReference>
<dbReference type="STRING" id="1661398.A0A482VM27"/>
<feature type="chain" id="PRO_5019845652" evidence="10">
    <location>
        <begin position="18"/>
        <end position="424"/>
    </location>
</feature>
<evidence type="ECO:0000256" key="2">
    <source>
        <dbReference type="ARBA" id="ARBA00022448"/>
    </source>
</evidence>
<evidence type="ECO:0000256" key="7">
    <source>
        <dbReference type="ARBA" id="ARBA00023180"/>
    </source>
</evidence>
<feature type="transmembrane region" description="Helical" evidence="9">
    <location>
        <begin position="56"/>
        <end position="80"/>
    </location>
</feature>
<evidence type="ECO:0000256" key="8">
    <source>
        <dbReference type="RuleBase" id="RU003346"/>
    </source>
</evidence>
<accession>A0A482VM27</accession>
<proteinExistence type="inferred from homology"/>
<dbReference type="Pfam" id="PF00083">
    <property type="entry name" value="Sugar_tr"/>
    <property type="match status" value="1"/>
</dbReference>
<dbReference type="Gene3D" id="1.20.1250.20">
    <property type="entry name" value="MFS general substrate transporter like domains"/>
    <property type="match status" value="1"/>
</dbReference>
<evidence type="ECO:0000259" key="11">
    <source>
        <dbReference type="PROSITE" id="PS50850"/>
    </source>
</evidence>
<evidence type="ECO:0000256" key="3">
    <source>
        <dbReference type="ARBA" id="ARBA00022475"/>
    </source>
</evidence>
<feature type="non-terminal residue" evidence="12">
    <location>
        <position position="424"/>
    </location>
</feature>
<dbReference type="GO" id="GO:1990539">
    <property type="term" value="P:fructose import across plasma membrane"/>
    <property type="evidence" value="ECO:0007669"/>
    <property type="project" value="UniProtKB-ARBA"/>
</dbReference>
<feature type="signal peptide" evidence="10">
    <location>
        <begin position="1"/>
        <end position="17"/>
    </location>
</feature>
<dbReference type="OrthoDB" id="4540492at2759"/>
<dbReference type="AlphaFoldDB" id="A0A482VM27"/>
<feature type="transmembrane region" description="Helical" evidence="9">
    <location>
        <begin position="87"/>
        <end position="107"/>
    </location>
</feature>
<dbReference type="GO" id="GO:0005886">
    <property type="term" value="C:plasma membrane"/>
    <property type="evidence" value="ECO:0007669"/>
    <property type="project" value="UniProtKB-SubCell"/>
</dbReference>
<keyword evidence="6 9" id="KW-0472">Membrane</keyword>
<feature type="domain" description="Major facilitator superfamily (MFS) profile" evidence="11">
    <location>
        <begin position="9"/>
        <end position="424"/>
    </location>
</feature>
<name>A0A482VM27_ASBVE</name>
<feature type="transmembrane region" description="Helical" evidence="9">
    <location>
        <begin position="113"/>
        <end position="137"/>
    </location>
</feature>
<reference evidence="12 13" key="1">
    <citation type="submission" date="2017-03" db="EMBL/GenBank/DDBJ databases">
        <title>Genome of the blue death feigning beetle - Asbolus verrucosus.</title>
        <authorList>
            <person name="Rider S.D."/>
        </authorList>
    </citation>
    <scope>NUCLEOTIDE SEQUENCE [LARGE SCALE GENOMIC DNA]</scope>
    <source>
        <strain evidence="12">Butters</strain>
        <tissue evidence="12">Head and leg muscle</tissue>
    </source>
</reference>
<dbReference type="InterPro" id="IPR045263">
    <property type="entry name" value="GLUT"/>
</dbReference>
<dbReference type="PROSITE" id="PS00216">
    <property type="entry name" value="SUGAR_TRANSPORT_1"/>
    <property type="match status" value="1"/>
</dbReference>
<dbReference type="InterPro" id="IPR005828">
    <property type="entry name" value="MFS_sugar_transport-like"/>
</dbReference>
<protein>
    <submittedName>
        <fullName evidence="12">Sugar tr and/or MFS 1 domain containing protein</fullName>
    </submittedName>
</protein>
<dbReference type="SUPFAM" id="SSF103473">
    <property type="entry name" value="MFS general substrate transporter"/>
    <property type="match status" value="1"/>
</dbReference>
<dbReference type="PANTHER" id="PTHR23503:SF8">
    <property type="entry name" value="FACILITATED GLUCOSE TRANSPORTER PROTEIN 1"/>
    <property type="match status" value="1"/>
</dbReference>
<evidence type="ECO:0000256" key="5">
    <source>
        <dbReference type="ARBA" id="ARBA00022989"/>
    </source>
</evidence>
<comment type="caution">
    <text evidence="12">The sequence shown here is derived from an EMBL/GenBank/DDBJ whole genome shotgun (WGS) entry which is preliminary data.</text>
</comment>
<keyword evidence="2 8" id="KW-0813">Transport</keyword>
<dbReference type="PANTHER" id="PTHR23503">
    <property type="entry name" value="SOLUTE CARRIER FAMILY 2"/>
    <property type="match status" value="1"/>
</dbReference>
<evidence type="ECO:0000313" key="12">
    <source>
        <dbReference type="EMBL" id="RZC33696.1"/>
    </source>
</evidence>
<dbReference type="InterPro" id="IPR020846">
    <property type="entry name" value="MFS_dom"/>
</dbReference>
<dbReference type="InterPro" id="IPR005829">
    <property type="entry name" value="Sugar_transporter_CS"/>
</dbReference>
<dbReference type="EMBL" id="QDEB01086726">
    <property type="protein sequence ID" value="RZC33696.1"/>
    <property type="molecule type" value="Genomic_DNA"/>
</dbReference>
<feature type="transmembrane region" description="Helical" evidence="9">
    <location>
        <begin position="364"/>
        <end position="388"/>
    </location>
</feature>